<evidence type="ECO:0000259" key="4">
    <source>
        <dbReference type="Pfam" id="PF00294"/>
    </source>
</evidence>
<reference evidence="5 6" key="1">
    <citation type="submission" date="2019-10" db="EMBL/GenBank/DDBJ databases">
        <authorList>
            <person name="Nie G."/>
            <person name="Ming H."/>
            <person name="Yi B."/>
        </authorList>
    </citation>
    <scope>NUCLEOTIDE SEQUENCE [LARGE SCALE GENOMIC DNA]</scope>
    <source>
        <strain evidence="5 6">CFH 90414</strain>
    </source>
</reference>
<evidence type="ECO:0000313" key="6">
    <source>
        <dbReference type="Proteomes" id="UP000431080"/>
    </source>
</evidence>
<dbReference type="Pfam" id="PF00294">
    <property type="entry name" value="PfkB"/>
    <property type="match status" value="1"/>
</dbReference>
<dbReference type="InterPro" id="IPR029056">
    <property type="entry name" value="Ribokinase-like"/>
</dbReference>
<evidence type="ECO:0000313" key="5">
    <source>
        <dbReference type="EMBL" id="MRG60492.1"/>
    </source>
</evidence>
<evidence type="ECO:0000256" key="3">
    <source>
        <dbReference type="ARBA" id="ARBA00022777"/>
    </source>
</evidence>
<comment type="similarity">
    <text evidence="1">Belongs to the carbohydrate kinase PfkB family.</text>
</comment>
<dbReference type="GO" id="GO:0016301">
    <property type="term" value="F:kinase activity"/>
    <property type="evidence" value="ECO:0007669"/>
    <property type="project" value="UniProtKB-KW"/>
</dbReference>
<proteinExistence type="inferred from homology"/>
<dbReference type="PANTHER" id="PTHR43320">
    <property type="entry name" value="SUGAR KINASE"/>
    <property type="match status" value="1"/>
</dbReference>
<dbReference type="InterPro" id="IPR052700">
    <property type="entry name" value="Carb_kinase_PfkB-like"/>
</dbReference>
<dbReference type="EMBL" id="WJIF01000006">
    <property type="protein sequence ID" value="MRG60492.1"/>
    <property type="molecule type" value="Genomic_DNA"/>
</dbReference>
<dbReference type="AlphaFoldDB" id="A0A6I2F6W8"/>
<evidence type="ECO:0000256" key="1">
    <source>
        <dbReference type="ARBA" id="ARBA00010688"/>
    </source>
</evidence>
<keyword evidence="2" id="KW-0808">Transferase</keyword>
<dbReference type="Proteomes" id="UP000431080">
    <property type="component" value="Unassembled WGS sequence"/>
</dbReference>
<feature type="domain" description="Carbohydrate kinase PfkB" evidence="4">
    <location>
        <begin position="2"/>
        <end position="285"/>
    </location>
</feature>
<dbReference type="SUPFAM" id="SSF53613">
    <property type="entry name" value="Ribokinase-like"/>
    <property type="match status" value="1"/>
</dbReference>
<accession>A0A6I2F6W8</accession>
<keyword evidence="3" id="KW-0418">Kinase</keyword>
<protein>
    <recommendedName>
        <fullName evidence="4">Carbohydrate kinase PfkB domain-containing protein</fullName>
    </recommendedName>
</protein>
<comment type="caution">
    <text evidence="5">The sequence shown here is derived from an EMBL/GenBank/DDBJ whole genome shotgun (WGS) entry which is preliminary data.</text>
</comment>
<dbReference type="InterPro" id="IPR011611">
    <property type="entry name" value="PfkB_dom"/>
</dbReference>
<evidence type="ECO:0000256" key="2">
    <source>
        <dbReference type="ARBA" id="ARBA00022679"/>
    </source>
</evidence>
<dbReference type="PANTHER" id="PTHR43320:SF3">
    <property type="entry name" value="CARBOHYDRATE KINASE PFKB DOMAIN-CONTAINING PROTEIN"/>
    <property type="match status" value="1"/>
</dbReference>
<sequence>MLAVVGDLVEDVVVWASEPVRRGTDTAARVFRTRGGSGANVAALAAGLTPTRFIGCVGEDAAGSALVAELERTGVEVRVQRRGRTGAVVLLVDVDGERTMFPDRAAAAMLDRVDPGWIDGIGWVHAPAYGLERDPMRGALVALLRTARERGIPVSLDASSTGLLAGIGLDGFRALVSTIAPDVCFANDDEARLLGIAEGGEAAGALAPVVVVKHGPAPSEVFEDGRLVARVPVEPVPGIRDLTGAGDAFAAGWIAAAMRGEDAEAACLAGHRRAASVLGSPGTSSMPAIDVNQS</sequence>
<keyword evidence="6" id="KW-1185">Reference proteome</keyword>
<gene>
    <name evidence="5" type="ORF">GE115_11535</name>
</gene>
<organism evidence="5 6">
    <name type="scientific">Agromyces agglutinans</name>
    <dbReference type="NCBI Taxonomy" id="2662258"/>
    <lineage>
        <taxon>Bacteria</taxon>
        <taxon>Bacillati</taxon>
        <taxon>Actinomycetota</taxon>
        <taxon>Actinomycetes</taxon>
        <taxon>Micrococcales</taxon>
        <taxon>Microbacteriaceae</taxon>
        <taxon>Agromyces</taxon>
    </lineage>
</organism>
<dbReference type="Gene3D" id="3.40.1190.20">
    <property type="match status" value="1"/>
</dbReference>
<name>A0A6I2F6W8_9MICO</name>